<evidence type="ECO:0000313" key="1">
    <source>
        <dbReference type="EMBL" id="CAD7202443.1"/>
    </source>
</evidence>
<gene>
    <name evidence="1" type="ORF">TDIB3V08_LOCUS8625</name>
</gene>
<sequence>MFMSENRYECLRLSHHVDNFLGLKNFDKWLKFETQENRLYAVVMCLLEFPGLEKHDRFILETVSKYRFKDELPTNCAIFRALGNWHLLKDDKEGLNELDPEFVKLKELLEEHTGSVYHLGGPGLANIRIDDDREILEEHTGSVYHLGGSGLANIRIDDDREILKKYLEHLRSLPAPSPMSDIANRTVDRVLEKLRLEIMSIFYRELTPYPGKDLCKQPT</sequence>
<proteinExistence type="predicted"/>
<organism evidence="1">
    <name type="scientific">Timema douglasi</name>
    <name type="common">Walking stick</name>
    <dbReference type="NCBI Taxonomy" id="61478"/>
    <lineage>
        <taxon>Eukaryota</taxon>
        <taxon>Metazoa</taxon>
        <taxon>Ecdysozoa</taxon>
        <taxon>Arthropoda</taxon>
        <taxon>Hexapoda</taxon>
        <taxon>Insecta</taxon>
        <taxon>Pterygota</taxon>
        <taxon>Neoptera</taxon>
        <taxon>Polyneoptera</taxon>
        <taxon>Phasmatodea</taxon>
        <taxon>Timematodea</taxon>
        <taxon>Timematoidea</taxon>
        <taxon>Timematidae</taxon>
        <taxon>Timema</taxon>
    </lineage>
</organism>
<name>A0A7R8ZAL4_TIMDO</name>
<dbReference type="AlphaFoldDB" id="A0A7R8ZAL4"/>
<dbReference type="EMBL" id="OA569380">
    <property type="protein sequence ID" value="CAD7202443.1"/>
    <property type="molecule type" value="Genomic_DNA"/>
</dbReference>
<reference evidence="1" key="1">
    <citation type="submission" date="2020-11" db="EMBL/GenBank/DDBJ databases">
        <authorList>
            <person name="Tran Van P."/>
        </authorList>
    </citation>
    <scope>NUCLEOTIDE SEQUENCE</scope>
</reference>
<accession>A0A7R8ZAL4</accession>
<protein>
    <submittedName>
        <fullName evidence="1">Uncharacterized protein</fullName>
    </submittedName>
</protein>